<organism evidence="2 3">
    <name type="scientific">Psychrobacter frigidicola</name>
    <dbReference type="NCBI Taxonomy" id="45611"/>
    <lineage>
        <taxon>Bacteria</taxon>
        <taxon>Pseudomonadati</taxon>
        <taxon>Pseudomonadota</taxon>
        <taxon>Gammaproteobacteria</taxon>
        <taxon>Moraxellales</taxon>
        <taxon>Moraxellaceae</taxon>
        <taxon>Psychrobacter</taxon>
    </lineage>
</organism>
<evidence type="ECO:0000313" key="3">
    <source>
        <dbReference type="Proteomes" id="UP000321903"/>
    </source>
</evidence>
<dbReference type="AlphaFoldDB" id="A0A5C7A2T8"/>
<proteinExistence type="predicted"/>
<sequence length="250" mass="28953">MIHHYVISLRKAELRRKHINLEFNKHAVSFDFFDAVEPSMNQCFLEKFGISSKQVKDLSVSELACLLSHLCVWQKCIDSDLNFIGVFEDDIDLGSDAELLLNDTSWFAGKDIVKLEKFHKKVELSLRGESINATGRKVHELLGKNLGAAGYILSKSGCTYMLNYIKEMEEIECIDVVLFNQITYPKFIKVYQLQPAIVIQDKLFSQGDVKFSSSIVRSKKKNNSIYFNEKIKREFFRMLRSLRMKVIDFK</sequence>
<dbReference type="Pfam" id="PF01755">
    <property type="entry name" value="Glyco_transf_25"/>
    <property type="match status" value="1"/>
</dbReference>
<dbReference type="GO" id="GO:0016740">
    <property type="term" value="F:transferase activity"/>
    <property type="evidence" value="ECO:0007669"/>
    <property type="project" value="UniProtKB-KW"/>
</dbReference>
<dbReference type="EMBL" id="VORZ01000001">
    <property type="protein sequence ID" value="TXD97907.1"/>
    <property type="molecule type" value="Genomic_DNA"/>
</dbReference>
<dbReference type="InterPro" id="IPR002654">
    <property type="entry name" value="Glyco_trans_25"/>
</dbReference>
<evidence type="ECO:0000259" key="1">
    <source>
        <dbReference type="Pfam" id="PF01755"/>
    </source>
</evidence>
<accession>A0A5C7A2T8</accession>
<dbReference type="RefSeq" id="WP_147221855.1">
    <property type="nucleotide sequence ID" value="NZ_CAJGYY010000001.1"/>
</dbReference>
<dbReference type="CDD" id="cd06532">
    <property type="entry name" value="Glyco_transf_25"/>
    <property type="match status" value="1"/>
</dbReference>
<dbReference type="OrthoDB" id="9816113at2"/>
<evidence type="ECO:0000313" key="2">
    <source>
        <dbReference type="EMBL" id="TXD97907.1"/>
    </source>
</evidence>
<feature type="domain" description="Glycosyl transferase family 25" evidence="1">
    <location>
        <begin position="1"/>
        <end position="169"/>
    </location>
</feature>
<gene>
    <name evidence="2" type="ORF">ES754_02830</name>
</gene>
<dbReference type="Proteomes" id="UP000321903">
    <property type="component" value="Unassembled WGS sequence"/>
</dbReference>
<reference evidence="2 3" key="1">
    <citation type="submission" date="2019-08" db="EMBL/GenBank/DDBJ databases">
        <title>Genome sequence of Psychrobacter frigidicola ACAM304 (type strain).</title>
        <authorList>
            <person name="Bowman J.P."/>
        </authorList>
    </citation>
    <scope>NUCLEOTIDE SEQUENCE [LARGE SCALE GENOMIC DNA]</scope>
    <source>
        <strain evidence="2 3">ACAM 304</strain>
    </source>
</reference>
<keyword evidence="3" id="KW-1185">Reference proteome</keyword>
<protein>
    <submittedName>
        <fullName evidence="2">Glycosyltransferase family 25 protein</fullName>
    </submittedName>
</protein>
<keyword evidence="2" id="KW-0808">Transferase</keyword>
<comment type="caution">
    <text evidence="2">The sequence shown here is derived from an EMBL/GenBank/DDBJ whole genome shotgun (WGS) entry which is preliminary data.</text>
</comment>
<name>A0A5C7A2T8_9GAMM</name>